<evidence type="ECO:0000256" key="2">
    <source>
        <dbReference type="ARBA" id="ARBA00013194"/>
    </source>
</evidence>
<dbReference type="SUPFAM" id="SSF109998">
    <property type="entry name" value="Triger factor/SurA peptide-binding domain-like"/>
    <property type="match status" value="1"/>
</dbReference>
<evidence type="ECO:0000313" key="5">
    <source>
        <dbReference type="Proteomes" id="UP000006201"/>
    </source>
</evidence>
<comment type="caution">
    <text evidence="4">The sequence shown here is derived from an EMBL/GenBank/DDBJ whole genome shotgun (WGS) entry which is preliminary data.</text>
</comment>
<dbReference type="AlphaFoldDB" id="A4C510"/>
<name>A4C510_9GAMM</name>
<dbReference type="PANTHER" id="PTHR47245:SF2">
    <property type="entry name" value="PEPTIDYL-PROLYL CIS-TRANS ISOMERASE HP_0175-RELATED"/>
    <property type="match status" value="1"/>
</dbReference>
<dbReference type="STRING" id="87626.PTD2_03696"/>
<dbReference type="PROSITE" id="PS51257">
    <property type="entry name" value="PROKAR_LIPOPROTEIN"/>
    <property type="match status" value="1"/>
</dbReference>
<sequence length="283" mass="31785">MRYLIFIALGLLSGCDLSDKPSQINSSTELKEQLVKVNNEIITTSELDVVMEQTFGSYASLQLGELGQKKVLESIIIKKLMAQSQLALMSTDEIYELELAMRIHRDELLSKRYIQKNISPEPVSDEMALSYYEKNLADFGQKTTRKYHLVRLNISKGQSPDAAQTVLEQFSDTADWQSLSINTVFDGQTVQFFTGHQAEKGLDPFYQNIIAKLAVNEASDSFSLKGSLIKLKVVSEQVNNALPFSQVRTKIKKSLAPLQLKKAIQEDAALLKKQAKITHYAMD</sequence>
<dbReference type="PANTHER" id="PTHR47245">
    <property type="entry name" value="PEPTIDYLPROLYL ISOMERASE"/>
    <property type="match status" value="1"/>
</dbReference>
<keyword evidence="5" id="KW-1185">Reference proteome</keyword>
<keyword evidence="3" id="KW-0697">Rotamase</keyword>
<dbReference type="EC" id="5.2.1.8" evidence="2"/>
<reference evidence="4 5" key="1">
    <citation type="submission" date="2006-02" db="EMBL/GenBank/DDBJ databases">
        <authorList>
            <person name="Moran M.A."/>
            <person name="Kjelleberg S."/>
            <person name="Egan S."/>
            <person name="Saunders N."/>
            <person name="Thomas T."/>
            <person name="Ferriera S."/>
            <person name="Johnson J."/>
            <person name="Kravitz S."/>
            <person name="Halpern A."/>
            <person name="Remington K."/>
            <person name="Beeson K."/>
            <person name="Tran B."/>
            <person name="Rogers Y.-H."/>
            <person name="Friedman R."/>
            <person name="Venter J.C."/>
        </authorList>
    </citation>
    <scope>NUCLEOTIDE SEQUENCE [LARGE SCALE GENOMIC DNA]</scope>
    <source>
        <strain evidence="4 5">D2</strain>
    </source>
</reference>
<evidence type="ECO:0000256" key="3">
    <source>
        <dbReference type="ARBA" id="ARBA00023110"/>
    </source>
</evidence>
<dbReference type="InterPro" id="IPR027304">
    <property type="entry name" value="Trigger_fact/SurA_dom_sf"/>
</dbReference>
<dbReference type="HOGENOM" id="CLU_983066_0_0_6"/>
<dbReference type="GO" id="GO:0003755">
    <property type="term" value="F:peptidyl-prolyl cis-trans isomerase activity"/>
    <property type="evidence" value="ECO:0007669"/>
    <property type="project" value="UniProtKB-KW"/>
</dbReference>
<dbReference type="Proteomes" id="UP000006201">
    <property type="component" value="Unassembled WGS sequence"/>
</dbReference>
<gene>
    <name evidence="4" type="ORF">PTD2_03696</name>
</gene>
<dbReference type="eggNOG" id="COG0760">
    <property type="taxonomic scope" value="Bacteria"/>
</dbReference>
<dbReference type="RefSeq" id="WP_009836940.1">
    <property type="nucleotide sequence ID" value="NZ_AAOH01000001.1"/>
</dbReference>
<accession>A4C510</accession>
<evidence type="ECO:0000313" key="4">
    <source>
        <dbReference type="EMBL" id="EAR30642.1"/>
    </source>
</evidence>
<keyword evidence="4" id="KW-0413">Isomerase</keyword>
<organism evidence="4 5">
    <name type="scientific">Pseudoalteromonas tunicata D2</name>
    <dbReference type="NCBI Taxonomy" id="87626"/>
    <lineage>
        <taxon>Bacteria</taxon>
        <taxon>Pseudomonadati</taxon>
        <taxon>Pseudomonadota</taxon>
        <taxon>Gammaproteobacteria</taxon>
        <taxon>Alteromonadales</taxon>
        <taxon>Pseudoalteromonadaceae</taxon>
        <taxon>Pseudoalteromonas</taxon>
    </lineage>
</organism>
<dbReference type="EMBL" id="AAOH01000001">
    <property type="protein sequence ID" value="EAR30642.1"/>
    <property type="molecule type" value="Genomic_DNA"/>
</dbReference>
<comment type="catalytic activity">
    <reaction evidence="1">
        <text>[protein]-peptidylproline (omega=180) = [protein]-peptidylproline (omega=0)</text>
        <dbReference type="Rhea" id="RHEA:16237"/>
        <dbReference type="Rhea" id="RHEA-COMP:10747"/>
        <dbReference type="Rhea" id="RHEA-COMP:10748"/>
        <dbReference type="ChEBI" id="CHEBI:83833"/>
        <dbReference type="ChEBI" id="CHEBI:83834"/>
        <dbReference type="EC" id="5.2.1.8"/>
    </reaction>
</comment>
<protein>
    <recommendedName>
        <fullName evidence="2">peptidylprolyl isomerase</fullName>
        <ecNumber evidence="2">5.2.1.8</ecNumber>
    </recommendedName>
</protein>
<proteinExistence type="predicted"/>
<evidence type="ECO:0000256" key="1">
    <source>
        <dbReference type="ARBA" id="ARBA00000971"/>
    </source>
</evidence>
<dbReference type="OrthoDB" id="6316289at2"/>
<dbReference type="InterPro" id="IPR050245">
    <property type="entry name" value="PrsA_foldase"/>
</dbReference>